<reference evidence="1" key="1">
    <citation type="journal article" date="2021" name="New Phytol.">
        <title>Evolutionary innovations through gain and loss of genes in the ectomycorrhizal Boletales.</title>
        <authorList>
            <person name="Wu G."/>
            <person name="Miyauchi S."/>
            <person name="Morin E."/>
            <person name="Kuo A."/>
            <person name="Drula E."/>
            <person name="Varga T."/>
            <person name="Kohler A."/>
            <person name="Feng B."/>
            <person name="Cao Y."/>
            <person name="Lipzen A."/>
            <person name="Daum C."/>
            <person name="Hundley H."/>
            <person name="Pangilinan J."/>
            <person name="Johnson J."/>
            <person name="Barry K."/>
            <person name="LaButti K."/>
            <person name="Ng V."/>
            <person name="Ahrendt S."/>
            <person name="Min B."/>
            <person name="Choi I.G."/>
            <person name="Park H."/>
            <person name="Plett J.M."/>
            <person name="Magnuson J."/>
            <person name="Spatafora J.W."/>
            <person name="Nagy L.G."/>
            <person name="Henrissat B."/>
            <person name="Grigoriev I.V."/>
            <person name="Yang Z.L."/>
            <person name="Xu J."/>
            <person name="Martin F.M."/>
        </authorList>
    </citation>
    <scope>NUCLEOTIDE SEQUENCE</scope>
    <source>
        <strain evidence="1">ATCC 28755</strain>
    </source>
</reference>
<gene>
    <name evidence="1" type="ORF">BJ138DRAFT_908521</name>
</gene>
<protein>
    <submittedName>
        <fullName evidence="1">Class II aaRS and biotin synthetase</fullName>
    </submittedName>
</protein>
<evidence type="ECO:0000313" key="2">
    <source>
        <dbReference type="Proteomes" id="UP000790377"/>
    </source>
</evidence>
<name>A0ACB8ADL7_9AGAM</name>
<keyword evidence="2" id="KW-1185">Reference proteome</keyword>
<proteinExistence type="predicted"/>
<dbReference type="EMBL" id="MU267676">
    <property type="protein sequence ID" value="KAH7911490.1"/>
    <property type="molecule type" value="Genomic_DNA"/>
</dbReference>
<dbReference type="Proteomes" id="UP000790377">
    <property type="component" value="Unassembled WGS sequence"/>
</dbReference>
<sequence length="669" mass="73371">MDILIYPEEHSSSSELKQLIKDLVTPHYTAQTLPHTLFSVPEHPWQTSCALLILLAIPNDSTVLKKYTNNGGRILALGAHVKVGSGILELTSSSRFASLGLGLGLSSNGEDPGSFRLTDDGESFSLSFPLPSSPTLTVVQPDNISVCRVPHARLDIPTEEDRILGRYTEDHAVAGVLLRSKKVALWSCAPPLATPLLEQSLSALGMSLPGTRTVSLQRDRDQSAVLPQILLANPMRWSIQRHIMDAIFPSENVQRSFSRLKGDNICDKKASGSLDITSAHKGLSELLLKDANDNFCFHYLNSFPNQISAHDHPLYTVDLRCDADSDDKKTKHIIVPVQPLTPSEEMTFTPHFSPNAFFNALNELNSREKPSIDTPWNMGDALLYGEAVTSTQTMLDKNPKLLRSLPSPLLSFATTQLAGRGRGANTWVSPTGCLQMSLRLQVKLKGMDASGIEPSIRPSNLVFIQYLYALAVVEACHALDPVSRGWAADVRLKWPNDIYGMFPDHQGRKKELRKLGGVLVNTSFGSGIADVIIGCGLNLLNEPPIASLAQLTPSSTTPPYLTVEHVAAAILSTFEDMWAKFLAHEERGFESFMGLYLERWLHSDQLVTLTTTTPQTDVRIVGITSDHGLLRTVPVVQEPNSRASPNYIDLQPDGNSFDMMKGLIKAKTS</sequence>
<comment type="caution">
    <text evidence="1">The sequence shown here is derived from an EMBL/GenBank/DDBJ whole genome shotgun (WGS) entry which is preliminary data.</text>
</comment>
<organism evidence="1 2">
    <name type="scientific">Hygrophoropsis aurantiaca</name>
    <dbReference type="NCBI Taxonomy" id="72124"/>
    <lineage>
        <taxon>Eukaryota</taxon>
        <taxon>Fungi</taxon>
        <taxon>Dikarya</taxon>
        <taxon>Basidiomycota</taxon>
        <taxon>Agaricomycotina</taxon>
        <taxon>Agaricomycetes</taxon>
        <taxon>Agaricomycetidae</taxon>
        <taxon>Boletales</taxon>
        <taxon>Coniophorineae</taxon>
        <taxon>Hygrophoropsidaceae</taxon>
        <taxon>Hygrophoropsis</taxon>
    </lineage>
</organism>
<accession>A0ACB8ADL7</accession>
<evidence type="ECO:0000313" key="1">
    <source>
        <dbReference type="EMBL" id="KAH7911490.1"/>
    </source>
</evidence>